<dbReference type="PANTHER" id="PTHR43133:SF8">
    <property type="entry name" value="RNA POLYMERASE SIGMA FACTOR HI_1459-RELATED"/>
    <property type="match status" value="1"/>
</dbReference>
<dbReference type="InterPro" id="IPR013324">
    <property type="entry name" value="RNA_pol_sigma_r3/r4-like"/>
</dbReference>
<evidence type="ECO:0000256" key="4">
    <source>
        <dbReference type="ARBA" id="ARBA00023125"/>
    </source>
</evidence>
<dbReference type="Proteomes" id="UP000004095">
    <property type="component" value="Unassembled WGS sequence"/>
</dbReference>
<keyword evidence="3" id="KW-0731">Sigma factor</keyword>
<dbReference type="GO" id="GO:0016987">
    <property type="term" value="F:sigma factor activity"/>
    <property type="evidence" value="ECO:0007669"/>
    <property type="project" value="UniProtKB-KW"/>
</dbReference>
<gene>
    <name evidence="6" type="ORF">M23134_03498</name>
</gene>
<evidence type="ECO:0000256" key="5">
    <source>
        <dbReference type="ARBA" id="ARBA00023163"/>
    </source>
</evidence>
<dbReference type="GO" id="GO:0003677">
    <property type="term" value="F:DNA binding"/>
    <property type="evidence" value="ECO:0007669"/>
    <property type="project" value="UniProtKB-KW"/>
</dbReference>
<dbReference type="eggNOG" id="COG1595">
    <property type="taxonomic scope" value="Bacteria"/>
</dbReference>
<evidence type="ECO:0000313" key="7">
    <source>
        <dbReference type="Proteomes" id="UP000004095"/>
    </source>
</evidence>
<dbReference type="PANTHER" id="PTHR43133">
    <property type="entry name" value="RNA POLYMERASE ECF-TYPE SIGMA FACTO"/>
    <property type="match status" value="1"/>
</dbReference>
<organism evidence="6 7">
    <name type="scientific">Microscilla marina ATCC 23134</name>
    <dbReference type="NCBI Taxonomy" id="313606"/>
    <lineage>
        <taxon>Bacteria</taxon>
        <taxon>Pseudomonadati</taxon>
        <taxon>Bacteroidota</taxon>
        <taxon>Cytophagia</taxon>
        <taxon>Cytophagales</taxon>
        <taxon>Microscillaceae</taxon>
        <taxon>Microscilla</taxon>
    </lineage>
</organism>
<dbReference type="Gene3D" id="1.10.1740.10">
    <property type="match status" value="1"/>
</dbReference>
<comment type="caution">
    <text evidence="6">The sequence shown here is derived from an EMBL/GenBank/DDBJ whole genome shotgun (WGS) entry which is preliminary data.</text>
</comment>
<evidence type="ECO:0000256" key="1">
    <source>
        <dbReference type="ARBA" id="ARBA00010641"/>
    </source>
</evidence>
<dbReference type="OrthoDB" id="655312at2"/>
<dbReference type="AlphaFoldDB" id="A1ZN56"/>
<keyword evidence="5" id="KW-0804">Transcription</keyword>
<comment type="similarity">
    <text evidence="1">Belongs to the sigma-70 factor family. ECF subfamily.</text>
</comment>
<keyword evidence="7" id="KW-1185">Reference proteome</keyword>
<dbReference type="GO" id="GO:0006352">
    <property type="term" value="P:DNA-templated transcription initiation"/>
    <property type="evidence" value="ECO:0007669"/>
    <property type="project" value="InterPro"/>
</dbReference>
<evidence type="ECO:0008006" key="8">
    <source>
        <dbReference type="Google" id="ProtNLM"/>
    </source>
</evidence>
<evidence type="ECO:0000256" key="3">
    <source>
        <dbReference type="ARBA" id="ARBA00023082"/>
    </source>
</evidence>
<reference evidence="6 7" key="1">
    <citation type="submission" date="2007-01" db="EMBL/GenBank/DDBJ databases">
        <authorList>
            <person name="Haygood M."/>
            <person name="Podell S."/>
            <person name="Anderson C."/>
            <person name="Hopkinson B."/>
            <person name="Roe K."/>
            <person name="Barbeau K."/>
            <person name="Gaasterland T."/>
            <person name="Ferriera S."/>
            <person name="Johnson J."/>
            <person name="Kravitz S."/>
            <person name="Beeson K."/>
            <person name="Sutton G."/>
            <person name="Rogers Y.-H."/>
            <person name="Friedman R."/>
            <person name="Frazier M."/>
            <person name="Venter J.C."/>
        </authorList>
    </citation>
    <scope>NUCLEOTIDE SEQUENCE [LARGE SCALE GENOMIC DNA]</scope>
    <source>
        <strain evidence="6 7">ATCC 23134</strain>
    </source>
</reference>
<evidence type="ECO:0000256" key="2">
    <source>
        <dbReference type="ARBA" id="ARBA00023015"/>
    </source>
</evidence>
<proteinExistence type="inferred from homology"/>
<dbReference type="InterPro" id="IPR013325">
    <property type="entry name" value="RNA_pol_sigma_r2"/>
</dbReference>
<evidence type="ECO:0000313" key="6">
    <source>
        <dbReference type="EMBL" id="EAY28237.1"/>
    </source>
</evidence>
<name>A1ZN56_MICM2</name>
<accession>A1ZN56</accession>
<dbReference type="SUPFAM" id="SSF88946">
    <property type="entry name" value="Sigma2 domain of RNA polymerase sigma factors"/>
    <property type="match status" value="1"/>
</dbReference>
<protein>
    <recommendedName>
        <fullName evidence="8">Sigma-70 family RNA polymerase sigma factor</fullName>
    </recommendedName>
</protein>
<dbReference type="InterPro" id="IPR039425">
    <property type="entry name" value="RNA_pol_sigma-70-like"/>
</dbReference>
<dbReference type="SUPFAM" id="SSF88659">
    <property type="entry name" value="Sigma3 and sigma4 domains of RNA polymerase sigma factors"/>
    <property type="match status" value="1"/>
</dbReference>
<keyword evidence="4" id="KW-0238">DNA-binding</keyword>
<keyword evidence="2" id="KW-0805">Transcription regulation</keyword>
<dbReference type="EMBL" id="AAWS01000017">
    <property type="protein sequence ID" value="EAY28237.1"/>
    <property type="molecule type" value="Genomic_DNA"/>
</dbReference>
<sequence length="178" mass="21001">MQLIDKLKQGDQELLQAIYHQHKNRFVNIMKARFPECDVLVVEDAYSEAVEVLFNNINQGKLTHIEQSIESYIFAIARNKLYRDSKKAQQNLRLSVDLEDKSEQDVWETERHLMSKCLEQLGERCQKLLKLFYYSYKSLQSITTEMGFGDTQNASAAKYKCSQKLKKRMLNEMKNQRH</sequence>
<dbReference type="RefSeq" id="WP_002698435.1">
    <property type="nucleotide sequence ID" value="NZ_AAWS01000017.1"/>
</dbReference>